<evidence type="ECO:0000313" key="2">
    <source>
        <dbReference type="Proteomes" id="UP000292235"/>
    </source>
</evidence>
<gene>
    <name evidence="1" type="ORF">EKD16_25310</name>
</gene>
<dbReference type="RefSeq" id="WP_131102967.1">
    <property type="nucleotide sequence ID" value="NZ_CP036456.1"/>
</dbReference>
<sequence length="144" mass="15497">MAEALLSLTQHETLLGRARPLPEHKRAQAEAVIAAVSAEVRRIAEGELDDVDHTSTSAAAAEVRLIVHAMVLRGTTNPRGLSSERIGDWQGQGMRPVYATDEEMSAIRAAVGLKDIRSVPLAGDMPQRLLDEAAAAPYRLHLGD</sequence>
<reference evidence="1 2" key="1">
    <citation type="submission" date="2019-02" db="EMBL/GenBank/DDBJ databases">
        <authorList>
            <person name="Khodamoradi S."/>
            <person name="Hahnke R.L."/>
            <person name="Kaempfer P."/>
            <person name="Schumann P."/>
            <person name="Rohde M."/>
            <person name="Steinert M."/>
            <person name="Luzhetskyy A."/>
            <person name="Wink J."/>
            <person name="Ruckert C."/>
        </authorList>
    </citation>
    <scope>NUCLEOTIDE SEQUENCE [LARGE SCALE GENOMIC DNA]</scope>
    <source>
        <strain evidence="1 2">M2</strain>
        <plasmid evidence="2">phim2</plasmid>
    </source>
</reference>
<geneLocation type="plasmid" evidence="2">
    <name>phim2</name>
</geneLocation>
<protein>
    <submittedName>
        <fullName evidence="1">Uncharacterized protein</fullName>
    </submittedName>
</protein>
<keyword evidence="2" id="KW-1185">Reference proteome</keyword>
<dbReference type="GeneID" id="39493852"/>
<accession>A0A4P6Q7V3</accession>
<dbReference type="EMBL" id="CP036456">
    <property type="protein sequence ID" value="QBI56803.1"/>
    <property type="molecule type" value="Genomic_DNA"/>
</dbReference>
<proteinExistence type="predicted"/>
<name>A0A4P6Q7V3_9ACTN</name>
<evidence type="ECO:0000313" key="1">
    <source>
        <dbReference type="EMBL" id="QBI56803.1"/>
    </source>
</evidence>
<dbReference type="OrthoDB" id="136435at85012"/>
<dbReference type="AlphaFoldDB" id="A0A4P6Q7V3"/>
<dbReference type="Proteomes" id="UP000292235">
    <property type="component" value="Plasmid phiM2"/>
</dbReference>
<organism evidence="1 2">
    <name type="scientific">Streptomonospora litoralis</name>
    <dbReference type="NCBI Taxonomy" id="2498135"/>
    <lineage>
        <taxon>Bacteria</taxon>
        <taxon>Bacillati</taxon>
        <taxon>Actinomycetota</taxon>
        <taxon>Actinomycetes</taxon>
        <taxon>Streptosporangiales</taxon>
        <taxon>Nocardiopsidaceae</taxon>
        <taxon>Streptomonospora</taxon>
    </lineage>
</organism>
<keyword evidence="1" id="KW-0614">Plasmid</keyword>
<dbReference type="KEGG" id="strr:EKD16_25310"/>